<proteinExistence type="inferred from homology"/>
<dbReference type="Gene3D" id="2.40.70.10">
    <property type="entry name" value="Acid Proteases"/>
    <property type="match status" value="2"/>
</dbReference>
<keyword evidence="8" id="KW-1185">Reference proteome</keyword>
<dbReference type="InterPro" id="IPR001461">
    <property type="entry name" value="Aspartic_peptidase_A1"/>
</dbReference>
<evidence type="ECO:0000256" key="3">
    <source>
        <dbReference type="ARBA" id="ARBA00022750"/>
    </source>
</evidence>
<sequence>MAKKPELHLKRAPGQLRQSNTARLPQSLRALKKSSPKRSRSSGQLVPRPTLPLQRLPRPTRDRLLEPTARDVKLTNYNDKVYFCLIEIGTPGQKFNMAVYTGHPITWVPSIHSAHYFDISHNYKRYSHASSSTYFAKSTKFLAIYDTAQVEGHWSVDILTVAGLEVIYQSFGEADLKHKVFENMNIDGVLGLGPRNISGRIEPTVFENLVSQGLLPAPVFSLYLNRFNSGDRDSVLTLGGTNPDCYTGKFVFASLTESNRWRFKMDGVQLSRHDRVFKMGECQAEIDSSTPLIHGPIKEVHVLNSLLGGSHLKTWPGTYVFNCSEVDSLPDVEFIVNGQTLCLSSKDYIIKEFEGGILSCYSAIEGDMIYLKNGRPPLWILGSSFMRAYYTQFDTGNNRLGFAKAKH</sequence>
<feature type="compositionally biased region" description="Basic residues" evidence="5">
    <location>
        <begin position="30"/>
        <end position="40"/>
    </location>
</feature>
<evidence type="ECO:0000256" key="2">
    <source>
        <dbReference type="ARBA" id="ARBA00022670"/>
    </source>
</evidence>
<dbReference type="PROSITE" id="PS51767">
    <property type="entry name" value="PEPTIDASE_A1"/>
    <property type="match status" value="1"/>
</dbReference>
<dbReference type="GO" id="GO:0004190">
    <property type="term" value="F:aspartic-type endopeptidase activity"/>
    <property type="evidence" value="ECO:0007669"/>
    <property type="project" value="UniProtKB-KW"/>
</dbReference>
<reference evidence="7 8" key="1">
    <citation type="journal article" date="2021" name="Elife">
        <title>Chloroplast acquisition without the gene transfer in kleptoplastic sea slugs, Plakobranchus ocellatus.</title>
        <authorList>
            <person name="Maeda T."/>
            <person name="Takahashi S."/>
            <person name="Yoshida T."/>
            <person name="Shimamura S."/>
            <person name="Takaki Y."/>
            <person name="Nagai Y."/>
            <person name="Toyoda A."/>
            <person name="Suzuki Y."/>
            <person name="Arimoto A."/>
            <person name="Ishii H."/>
            <person name="Satoh N."/>
            <person name="Nishiyama T."/>
            <person name="Hasebe M."/>
            <person name="Maruyama T."/>
            <person name="Minagawa J."/>
            <person name="Obokata J."/>
            <person name="Shigenobu S."/>
        </authorList>
    </citation>
    <scope>NUCLEOTIDE SEQUENCE [LARGE SCALE GENOMIC DNA]</scope>
</reference>
<dbReference type="EMBL" id="BLXT01008064">
    <property type="protein sequence ID" value="GFO45653.1"/>
    <property type="molecule type" value="Genomic_DNA"/>
</dbReference>
<dbReference type="Gene3D" id="2.60.40.1960">
    <property type="match status" value="1"/>
</dbReference>
<comment type="caution">
    <text evidence="7">The sequence shown here is derived from an EMBL/GenBank/DDBJ whole genome shotgun (WGS) entry which is preliminary data.</text>
</comment>
<evidence type="ECO:0000256" key="5">
    <source>
        <dbReference type="SAM" id="MobiDB-lite"/>
    </source>
</evidence>
<name>A0AAV4DNL6_9GAST</name>
<dbReference type="SUPFAM" id="SSF50630">
    <property type="entry name" value="Acid proteases"/>
    <property type="match status" value="1"/>
</dbReference>
<dbReference type="PRINTS" id="PR00792">
    <property type="entry name" value="PEPSIN"/>
</dbReference>
<dbReference type="PANTHER" id="PTHR47966:SF51">
    <property type="entry name" value="BETA-SITE APP-CLEAVING ENZYME, ISOFORM A-RELATED"/>
    <property type="match status" value="1"/>
</dbReference>
<protein>
    <submittedName>
        <fullName evidence="7">Cathepsin d</fullName>
    </submittedName>
</protein>
<dbReference type="AlphaFoldDB" id="A0AAV4DNL6"/>
<dbReference type="Proteomes" id="UP000735302">
    <property type="component" value="Unassembled WGS sequence"/>
</dbReference>
<dbReference type="InterPro" id="IPR021109">
    <property type="entry name" value="Peptidase_aspartic_dom_sf"/>
</dbReference>
<dbReference type="InterPro" id="IPR033121">
    <property type="entry name" value="PEPTIDASE_A1"/>
</dbReference>
<dbReference type="Pfam" id="PF00026">
    <property type="entry name" value="Asp"/>
    <property type="match status" value="1"/>
</dbReference>
<organism evidence="7 8">
    <name type="scientific">Plakobranchus ocellatus</name>
    <dbReference type="NCBI Taxonomy" id="259542"/>
    <lineage>
        <taxon>Eukaryota</taxon>
        <taxon>Metazoa</taxon>
        <taxon>Spiralia</taxon>
        <taxon>Lophotrochozoa</taxon>
        <taxon>Mollusca</taxon>
        <taxon>Gastropoda</taxon>
        <taxon>Heterobranchia</taxon>
        <taxon>Euthyneura</taxon>
        <taxon>Panpulmonata</taxon>
        <taxon>Sacoglossa</taxon>
        <taxon>Placobranchoidea</taxon>
        <taxon>Plakobranchidae</taxon>
        <taxon>Plakobranchus</taxon>
    </lineage>
</organism>
<keyword evidence="2" id="KW-0645">Protease</keyword>
<feature type="compositionally biased region" description="Low complexity" evidence="5">
    <location>
        <begin position="41"/>
        <end position="57"/>
    </location>
</feature>
<evidence type="ECO:0000259" key="6">
    <source>
        <dbReference type="PROSITE" id="PS51767"/>
    </source>
</evidence>
<dbReference type="FunFam" id="2.40.70.10:FF:000115">
    <property type="entry name" value="Lysosomal aspartic protease"/>
    <property type="match status" value="1"/>
</dbReference>
<comment type="similarity">
    <text evidence="1">Belongs to the peptidase A1 family.</text>
</comment>
<evidence type="ECO:0000313" key="7">
    <source>
        <dbReference type="EMBL" id="GFO45653.1"/>
    </source>
</evidence>
<feature type="region of interest" description="Disordered" evidence="5">
    <location>
        <begin position="1"/>
        <end position="63"/>
    </location>
</feature>
<evidence type="ECO:0000313" key="8">
    <source>
        <dbReference type="Proteomes" id="UP000735302"/>
    </source>
</evidence>
<evidence type="ECO:0000256" key="4">
    <source>
        <dbReference type="ARBA" id="ARBA00022801"/>
    </source>
</evidence>
<keyword evidence="4" id="KW-0378">Hydrolase</keyword>
<gene>
    <name evidence="7" type="ORF">PoB_007215800</name>
</gene>
<dbReference type="GO" id="GO:0006508">
    <property type="term" value="P:proteolysis"/>
    <property type="evidence" value="ECO:0007669"/>
    <property type="project" value="UniProtKB-KW"/>
</dbReference>
<accession>A0AAV4DNL6</accession>
<keyword evidence="3" id="KW-0064">Aspartyl protease</keyword>
<dbReference type="PANTHER" id="PTHR47966">
    <property type="entry name" value="BETA-SITE APP-CLEAVING ENZYME, ISOFORM A-RELATED"/>
    <property type="match status" value="1"/>
</dbReference>
<feature type="domain" description="Peptidase A1" evidence="6">
    <location>
        <begin position="82"/>
        <end position="403"/>
    </location>
</feature>
<evidence type="ECO:0000256" key="1">
    <source>
        <dbReference type="ARBA" id="ARBA00007447"/>
    </source>
</evidence>